<evidence type="ECO:0000256" key="2">
    <source>
        <dbReference type="ARBA" id="ARBA00012180"/>
    </source>
</evidence>
<proteinExistence type="inferred from homology"/>
<keyword evidence="5" id="KW-0540">Nuclease</keyword>
<dbReference type="SUPFAM" id="SSF56672">
    <property type="entry name" value="DNA/RNA polymerases"/>
    <property type="match status" value="1"/>
</dbReference>
<organism evidence="10 11">
    <name type="scientific">Fregata magnificens</name>
    <name type="common">Magnificent frigatebird</name>
    <dbReference type="NCBI Taxonomy" id="37042"/>
    <lineage>
        <taxon>Eukaryota</taxon>
        <taxon>Metazoa</taxon>
        <taxon>Chordata</taxon>
        <taxon>Craniata</taxon>
        <taxon>Vertebrata</taxon>
        <taxon>Euteleostomi</taxon>
        <taxon>Archelosauria</taxon>
        <taxon>Archosauria</taxon>
        <taxon>Dinosauria</taxon>
        <taxon>Saurischia</taxon>
        <taxon>Theropoda</taxon>
        <taxon>Coelurosauria</taxon>
        <taxon>Aves</taxon>
        <taxon>Neognathae</taxon>
        <taxon>Neoaves</taxon>
        <taxon>Aequornithes</taxon>
        <taxon>Suliformes</taxon>
        <taxon>Fregatidae</taxon>
        <taxon>Fregata</taxon>
    </lineage>
</organism>
<feature type="domain" description="Reverse transcriptase" evidence="9">
    <location>
        <begin position="1"/>
        <end position="100"/>
    </location>
</feature>
<accession>A0A850WB62</accession>
<evidence type="ECO:0000256" key="5">
    <source>
        <dbReference type="ARBA" id="ARBA00022722"/>
    </source>
</evidence>
<dbReference type="Pfam" id="PF00078">
    <property type="entry name" value="RVT_1"/>
    <property type="match status" value="1"/>
</dbReference>
<dbReference type="PROSITE" id="PS50878">
    <property type="entry name" value="RT_POL"/>
    <property type="match status" value="1"/>
</dbReference>
<keyword evidence="11" id="KW-1185">Reference proteome</keyword>
<dbReference type="InterPro" id="IPR043128">
    <property type="entry name" value="Rev_trsase/Diguanyl_cyclase"/>
</dbReference>
<feature type="non-terminal residue" evidence="10">
    <location>
        <position position="1"/>
    </location>
</feature>
<dbReference type="EMBL" id="WAAD01030550">
    <property type="protein sequence ID" value="NWH51930.1"/>
    <property type="molecule type" value="Genomic_DNA"/>
</dbReference>
<comment type="similarity">
    <text evidence="1">Belongs to the beta type-B retroviral polymerase family. HERV class-II K(HML-2) pol subfamily.</text>
</comment>
<dbReference type="GO" id="GO:0035613">
    <property type="term" value="F:RNA stem-loop binding"/>
    <property type="evidence" value="ECO:0007669"/>
    <property type="project" value="TreeGrafter"/>
</dbReference>
<evidence type="ECO:0000256" key="8">
    <source>
        <dbReference type="ARBA" id="ARBA00022918"/>
    </source>
</evidence>
<dbReference type="InterPro" id="IPR043502">
    <property type="entry name" value="DNA/RNA_pol_sf"/>
</dbReference>
<dbReference type="GO" id="GO:0003964">
    <property type="term" value="F:RNA-directed DNA polymerase activity"/>
    <property type="evidence" value="ECO:0007669"/>
    <property type="project" value="UniProtKB-KW"/>
</dbReference>
<keyword evidence="8" id="KW-0695">RNA-directed DNA polymerase</keyword>
<keyword evidence="3" id="KW-0808">Transferase</keyword>
<dbReference type="PANTHER" id="PTHR41694">
    <property type="entry name" value="ENDOGENOUS RETROVIRUS GROUP K MEMBER POL PROTEIN"/>
    <property type="match status" value="1"/>
</dbReference>
<dbReference type="EC" id="3.1.26.4" evidence="2"/>
<dbReference type="OrthoDB" id="6773263at2759"/>
<comment type="caution">
    <text evidence="10">The sequence shown here is derived from an EMBL/GenBank/DDBJ whole genome shotgun (WGS) entry which is preliminary data.</text>
</comment>
<dbReference type="PANTHER" id="PTHR41694:SF3">
    <property type="entry name" value="RNA-DIRECTED DNA POLYMERASE-RELATED"/>
    <property type="match status" value="1"/>
</dbReference>
<protein>
    <recommendedName>
        <fullName evidence="2">ribonuclease H</fullName>
        <ecNumber evidence="2">3.1.26.4</ecNumber>
    </recommendedName>
</protein>
<dbReference type="Gene3D" id="3.10.10.10">
    <property type="entry name" value="HIV Type 1 Reverse Transcriptase, subunit A, domain 1"/>
    <property type="match status" value="1"/>
</dbReference>
<name>A0A850WB62_FREMA</name>
<gene>
    <name evidence="10" type="primary">Ervk8_2</name>
    <name evidence="10" type="ORF">FREMAG_R14605</name>
</gene>
<dbReference type="GO" id="GO:0004523">
    <property type="term" value="F:RNA-DNA hybrid ribonuclease activity"/>
    <property type="evidence" value="ECO:0007669"/>
    <property type="project" value="UniProtKB-EC"/>
</dbReference>
<dbReference type="Gene3D" id="3.30.70.270">
    <property type="match status" value="1"/>
</dbReference>
<keyword evidence="4" id="KW-0548">Nucleotidyltransferase</keyword>
<reference evidence="10" key="1">
    <citation type="submission" date="2019-09" db="EMBL/GenBank/DDBJ databases">
        <title>Bird 10,000 Genomes (B10K) Project - Family phase.</title>
        <authorList>
            <person name="Zhang G."/>
        </authorList>
    </citation>
    <scope>NUCLEOTIDE SEQUENCE</scope>
    <source>
        <strain evidence="10">B10K-DU-002-48</strain>
        <tissue evidence="10">Muscle</tissue>
    </source>
</reference>
<dbReference type="Proteomes" id="UP000632118">
    <property type="component" value="Unassembled WGS sequence"/>
</dbReference>
<dbReference type="AlphaFoldDB" id="A0A850WB62"/>
<feature type="non-terminal residue" evidence="10">
    <location>
        <position position="100"/>
    </location>
</feature>
<evidence type="ECO:0000256" key="4">
    <source>
        <dbReference type="ARBA" id="ARBA00022695"/>
    </source>
</evidence>
<evidence type="ECO:0000259" key="9">
    <source>
        <dbReference type="PROSITE" id="PS50878"/>
    </source>
</evidence>
<evidence type="ECO:0000256" key="3">
    <source>
        <dbReference type="ARBA" id="ARBA00022679"/>
    </source>
</evidence>
<dbReference type="InterPro" id="IPR000477">
    <property type="entry name" value="RT_dom"/>
</dbReference>
<keyword evidence="6" id="KW-0255">Endonuclease</keyword>
<evidence type="ECO:0000313" key="11">
    <source>
        <dbReference type="Proteomes" id="UP000632118"/>
    </source>
</evidence>
<evidence type="ECO:0000256" key="6">
    <source>
        <dbReference type="ARBA" id="ARBA00022759"/>
    </source>
</evidence>
<evidence type="ECO:0000256" key="7">
    <source>
        <dbReference type="ARBA" id="ARBA00022801"/>
    </source>
</evidence>
<keyword evidence="7" id="KW-0378">Hydrolase</keyword>
<sequence>PMTIIHLKDCFFTIHLHPDDAPRFTFSIPSVNNRQPTKRYHWAVLPQGMLNSPTICQLTVSRMLEPGWKKFPQILLYYMDDILISGADRIMVNDAVIYLR</sequence>
<evidence type="ECO:0000256" key="1">
    <source>
        <dbReference type="ARBA" id="ARBA00010879"/>
    </source>
</evidence>
<evidence type="ECO:0000313" key="10">
    <source>
        <dbReference type="EMBL" id="NWH51930.1"/>
    </source>
</evidence>